<name>A0A1I5H4R1_9HYPH</name>
<dbReference type="PANTHER" id="PTHR30427:SF1">
    <property type="entry name" value="TRANSCRIPTIONAL ACTIVATOR PROTEIN LYSR"/>
    <property type="match status" value="1"/>
</dbReference>
<evidence type="ECO:0000256" key="1">
    <source>
        <dbReference type="ARBA" id="ARBA00009437"/>
    </source>
</evidence>
<dbReference type="InterPro" id="IPR036388">
    <property type="entry name" value="WH-like_DNA-bd_sf"/>
</dbReference>
<keyword evidence="4" id="KW-0804">Transcription</keyword>
<gene>
    <name evidence="6" type="ORF">SAMN04488056_10624</name>
</gene>
<evidence type="ECO:0000313" key="6">
    <source>
        <dbReference type="EMBL" id="SFO43189.1"/>
    </source>
</evidence>
<dbReference type="Pfam" id="PF03466">
    <property type="entry name" value="LysR_substrate"/>
    <property type="match status" value="1"/>
</dbReference>
<evidence type="ECO:0000256" key="2">
    <source>
        <dbReference type="ARBA" id="ARBA00023015"/>
    </source>
</evidence>
<accession>A0A1I5H4R1</accession>
<keyword evidence="7" id="KW-1185">Reference proteome</keyword>
<evidence type="ECO:0000259" key="5">
    <source>
        <dbReference type="PROSITE" id="PS50931"/>
    </source>
</evidence>
<feature type="domain" description="HTH lysR-type" evidence="5">
    <location>
        <begin position="1"/>
        <end position="52"/>
    </location>
</feature>
<dbReference type="SUPFAM" id="SSF46785">
    <property type="entry name" value="Winged helix' DNA-binding domain"/>
    <property type="match status" value="1"/>
</dbReference>
<dbReference type="Pfam" id="PF00126">
    <property type="entry name" value="HTH_1"/>
    <property type="match status" value="1"/>
</dbReference>
<dbReference type="STRING" id="655353.SAMN04488056_10624"/>
<dbReference type="Gene3D" id="1.10.10.10">
    <property type="entry name" value="Winged helix-like DNA-binding domain superfamily/Winged helix DNA-binding domain"/>
    <property type="match status" value="1"/>
</dbReference>
<sequence>MAFQAVITEGSVSGAARAMHLSQPAVSRLIAILEAELRLTLFKREKKRLRLTEEGAAFNREAHRILAGLREIPAIADEIRAHRPKRLRMVTMPRTALSVVAPSVARFSKEYPEVKLSLDVRSHRDIESWINGREYDLSFGNVPISFRSARSTPLVRAVFEVLMPADHPFTKKTHVTLEDLAGETLVQNFPGMLLRRQTDMMFDAQSIRIEKEILAGTSQITEHLVAHGAGLTIIDRLSTLAMDRSLVTTRPLLPERWVSFGVIRHCEDDPDPMVNTLVDMLRDKIEDYAVPGSIIPVPPEEQP</sequence>
<comment type="similarity">
    <text evidence="1">Belongs to the LysR transcriptional regulatory family.</text>
</comment>
<dbReference type="SUPFAM" id="SSF53850">
    <property type="entry name" value="Periplasmic binding protein-like II"/>
    <property type="match status" value="1"/>
</dbReference>
<keyword evidence="2" id="KW-0805">Transcription regulation</keyword>
<dbReference type="GO" id="GO:0003700">
    <property type="term" value="F:DNA-binding transcription factor activity"/>
    <property type="evidence" value="ECO:0007669"/>
    <property type="project" value="InterPro"/>
</dbReference>
<dbReference type="InterPro" id="IPR036390">
    <property type="entry name" value="WH_DNA-bd_sf"/>
</dbReference>
<dbReference type="Proteomes" id="UP000199236">
    <property type="component" value="Unassembled WGS sequence"/>
</dbReference>
<dbReference type="GO" id="GO:0043565">
    <property type="term" value="F:sequence-specific DNA binding"/>
    <property type="evidence" value="ECO:0007669"/>
    <property type="project" value="TreeGrafter"/>
</dbReference>
<dbReference type="AlphaFoldDB" id="A0A1I5H4R1"/>
<evidence type="ECO:0000313" key="7">
    <source>
        <dbReference type="Proteomes" id="UP000199236"/>
    </source>
</evidence>
<keyword evidence="3 6" id="KW-0238">DNA-binding</keyword>
<dbReference type="EMBL" id="FOVR01000006">
    <property type="protein sequence ID" value="SFO43189.1"/>
    <property type="molecule type" value="Genomic_DNA"/>
</dbReference>
<protein>
    <submittedName>
        <fullName evidence="6">DNA-binding transcriptional regulator, LysR family</fullName>
    </submittedName>
</protein>
<proteinExistence type="inferred from homology"/>
<reference evidence="6 7" key="1">
    <citation type="submission" date="2016-10" db="EMBL/GenBank/DDBJ databases">
        <authorList>
            <person name="de Groot N.N."/>
        </authorList>
    </citation>
    <scope>NUCLEOTIDE SEQUENCE [LARGE SCALE GENOMIC DNA]</scope>
    <source>
        <strain evidence="6 7">CGMCC 1.9157</strain>
    </source>
</reference>
<dbReference type="Gene3D" id="3.40.190.290">
    <property type="match status" value="1"/>
</dbReference>
<dbReference type="PRINTS" id="PR00039">
    <property type="entry name" value="HTHLYSR"/>
</dbReference>
<evidence type="ECO:0000256" key="4">
    <source>
        <dbReference type="ARBA" id="ARBA00023163"/>
    </source>
</evidence>
<dbReference type="InterPro" id="IPR005119">
    <property type="entry name" value="LysR_subst-bd"/>
</dbReference>
<dbReference type="PANTHER" id="PTHR30427">
    <property type="entry name" value="TRANSCRIPTIONAL ACTIVATOR PROTEIN LYSR"/>
    <property type="match status" value="1"/>
</dbReference>
<dbReference type="InterPro" id="IPR000847">
    <property type="entry name" value="LysR_HTH_N"/>
</dbReference>
<dbReference type="GO" id="GO:0010628">
    <property type="term" value="P:positive regulation of gene expression"/>
    <property type="evidence" value="ECO:0007669"/>
    <property type="project" value="TreeGrafter"/>
</dbReference>
<dbReference type="PROSITE" id="PS50931">
    <property type="entry name" value="HTH_LYSR"/>
    <property type="match status" value="1"/>
</dbReference>
<organism evidence="6 7">
    <name type="scientific">Cohaesibacter marisflavi</name>
    <dbReference type="NCBI Taxonomy" id="655353"/>
    <lineage>
        <taxon>Bacteria</taxon>
        <taxon>Pseudomonadati</taxon>
        <taxon>Pseudomonadota</taxon>
        <taxon>Alphaproteobacteria</taxon>
        <taxon>Hyphomicrobiales</taxon>
        <taxon>Cohaesibacteraceae</taxon>
    </lineage>
</organism>
<evidence type="ECO:0000256" key="3">
    <source>
        <dbReference type="ARBA" id="ARBA00023125"/>
    </source>
</evidence>